<evidence type="ECO:0000313" key="2">
    <source>
        <dbReference type="Proteomes" id="UP001374535"/>
    </source>
</evidence>
<sequence>MVVETKETTTNRLATWHTHDGSVGCNSLLKTPLYEHSKPRSVPHNLRCVVRPFRRGTKNTTSTFSGFSAGELVAEHDVPPSTGLVQCRHAFQISQKWHDVRACEYEDIQVMWEMLNRNESNKNNSNNKKKGQCWKLLNWARCAPYYYMCRRG</sequence>
<evidence type="ECO:0000313" key="1">
    <source>
        <dbReference type="EMBL" id="WVZ14723.1"/>
    </source>
</evidence>
<dbReference type="EMBL" id="CP144697">
    <property type="protein sequence ID" value="WVZ14723.1"/>
    <property type="molecule type" value="Genomic_DNA"/>
</dbReference>
<organism evidence="1 2">
    <name type="scientific">Vigna mungo</name>
    <name type="common">Black gram</name>
    <name type="synonym">Phaseolus mungo</name>
    <dbReference type="NCBI Taxonomy" id="3915"/>
    <lineage>
        <taxon>Eukaryota</taxon>
        <taxon>Viridiplantae</taxon>
        <taxon>Streptophyta</taxon>
        <taxon>Embryophyta</taxon>
        <taxon>Tracheophyta</taxon>
        <taxon>Spermatophyta</taxon>
        <taxon>Magnoliopsida</taxon>
        <taxon>eudicotyledons</taxon>
        <taxon>Gunneridae</taxon>
        <taxon>Pentapetalae</taxon>
        <taxon>rosids</taxon>
        <taxon>fabids</taxon>
        <taxon>Fabales</taxon>
        <taxon>Fabaceae</taxon>
        <taxon>Papilionoideae</taxon>
        <taxon>50 kb inversion clade</taxon>
        <taxon>NPAAA clade</taxon>
        <taxon>indigoferoid/millettioid clade</taxon>
        <taxon>Phaseoleae</taxon>
        <taxon>Vigna</taxon>
    </lineage>
</organism>
<reference evidence="1 2" key="1">
    <citation type="journal article" date="2023" name="Life. Sci Alliance">
        <title>Evolutionary insights into 3D genome organization and epigenetic landscape of Vigna mungo.</title>
        <authorList>
            <person name="Junaid A."/>
            <person name="Singh B."/>
            <person name="Bhatia S."/>
        </authorList>
    </citation>
    <scope>NUCLEOTIDE SEQUENCE [LARGE SCALE GENOMIC DNA]</scope>
    <source>
        <strain evidence="1">Urdbean</strain>
    </source>
</reference>
<protein>
    <submittedName>
        <fullName evidence="1">Uncharacterized protein</fullName>
    </submittedName>
</protein>
<name>A0AAQ3NUF3_VIGMU</name>
<keyword evidence="2" id="KW-1185">Reference proteome</keyword>
<dbReference type="Proteomes" id="UP001374535">
    <property type="component" value="Chromosome 4"/>
</dbReference>
<gene>
    <name evidence="1" type="ORF">V8G54_012289</name>
</gene>
<accession>A0AAQ3NUF3</accession>
<dbReference type="AlphaFoldDB" id="A0AAQ3NUF3"/>
<proteinExistence type="predicted"/>